<evidence type="ECO:0000313" key="10">
    <source>
        <dbReference type="EMBL" id="KAL3809813.1"/>
    </source>
</evidence>
<evidence type="ECO:0000256" key="2">
    <source>
        <dbReference type="ARBA" id="ARBA00009085"/>
    </source>
</evidence>
<dbReference type="SUPFAM" id="SSF54160">
    <property type="entry name" value="Chromo domain-like"/>
    <property type="match status" value="1"/>
</dbReference>
<dbReference type="PANTHER" id="PTHR21646">
    <property type="entry name" value="UBIQUITIN CARBOXYL-TERMINAL HYDROLASE"/>
    <property type="match status" value="1"/>
</dbReference>
<sequence length="1939" mass="217631">MSREASQQQPRQQQSRQQQQKHIDNSSSSNNVTINASVVTDTTRPCFQIPALPSSGIVAFGWIDQHRRSKLCMVWKEVLATLYVRGNEETELLIQRGVVIDDSAAATGTVSEKLVELHRIPMRWLVDAAYVDSHGDHRFVLKVTNIAEEFVFRTRDEQSAMGWISKLLKMKLVKTSSNHEFMKMQMHQLNIHHENDNYRVSRDNRDAQSQLSMNRPQPHSWPQQQKQMNALESSTSLHMPSNNVNSNDSSGSNCDDEPVMSAAWQQLSNPYDAASYLPNQEQHSCNDTRPHQSRQLMHQHRQQYKQNHQRQQPPPPPSSPPLLPTTLTSSKYSYEWDPQNLQRFLSTRRAMIRAIFSTPNTVASILSPNDVGENNKQNIRNSHIHDSHDNTIDGNGIEIGIGDSHSKVNKSNVKNSSTNFKSGGSNTMGGGNNKNDMPFFITSPTRPPDSKQYAEDAGGVEARSSFNEIHAHDAGVDAGADGWTTTNMRQPQHKKLPLRRSQTEPTNVASVTKDAHTFIPPMKGHLEGSSLSSSIEITPLPKDYFGYAIRSLLIDTPLPLIGSCPPPTPPSDSATIPIPHHSVGNMNAALNYISNTSAEIDYNRSSKISSSSEKKYANNNHGTNEEDDNHDDFTKTTTTQPLLPQKLDSIGAGETIYLIPRYYLLRWTQWARCTILNASVESWFAAWKNFDVHREEVEGGEGQQEERVYYSLPPEAVKAIAALSILSEQYQLFINTENDFISWMNDLESYWVTWNRRVRKYHRHLAQSSQEEEVPQAFPHLTFPLFHSPGPVDSRILSTRHNPLLMHHHVALSMRGILSSYNYGLASGEDVDDGNNDTNSNDSIVVLSPAEDASESKLISFIDTELWVPDDEYALATHSTRRLAVVPVPTSFYELLRSVHGVICDDGDLSFAPPLPYVIDVGGRLEGMAQQTRIYGAKVNCGVSFSSSSSLLFHDQWEGGLDDPNHSTKHRINHLNRDMFGRYHRQYFTNDHQSKIDQSFRPIEFRRRLLPVPSANEVEEDEGGNNSESYANVAAKGVVPNPYLTLMQEAIKSKKSYDAKEMEDRNGDSSVSSRGTKSNDAKKGVAGYVVEVFPVKFKYIIVDNDTVGDYSGCLGGRHNPKQIYGLALGSRSSSAFTVLRDIQRAAAPNRAHACVRLWKKSPCPSATVKGNGYDLLDITKLHAPPSVRSSCRGGGSDKGEDGGSSKGSSPRLIQQSHTQQHQQEPSLTVGEWLGLEPLSIQSVNRQKRQCISGEEEVAVDLLIEVRNSPASKWELELLELENRLQVGDYVDAQDSAGKWYEAIVREIKPETIKVHYFGWGSKWDAELPRKNGSGSKVCVLFLHIVIVGVPFQPISLVTYLYLCILLSPPRPLWSRSSTWRDQIKVGDDVEIRESTSLVQRPKWHRATVLAVGEENDVPRALEGGAELELLGLNAAGKKVPLTLLNRKVQVLVEVPQEMHNLPSSTPFKPRLEGIPVAQPPYRRWVNLYGEEICKANTHKTADKKRSDLPVTLNYTLESKRDVVEVLKPYNNIHGSGFVRESLRGIPPSSGTVGLHNLGNSCYMNSILQCISHIEPITQFFLKGEYIKEINKMNPLGSGGRLATAYASFLADVYSGEYSILAPRLLKQTLCSFAPQFNNNYQHDSQEFCQYLMDGLHEDLNRVRSKPYVEEMEALGVKDSKAAMESWKKHLLRHDSIFVDYLQGMHRSHLTCPRCGKESIKFDVYSSISLPLVPAKEKSSIRLSDCLDQFAAGEQLDEHNAWYCSSCKRHVCALKLITLWNTPDVLILHLKRFTFEKCPIDGRILRRKIEDKVDFPIDRLDLSSYILGPKDLNAPPVYKLFGVSEHTGSTSNSGHYTATVRNSEDGNWYRFNDSHVGTTCEPAVTGGAYLLFYRRVKGSLRWAGMEKQMIDHDSGIYLNSAQAEEDSDGFLEVTGKKRRK</sequence>
<keyword evidence="11" id="KW-1185">Reference proteome</keyword>
<feature type="compositionally biased region" description="Low complexity" evidence="8">
    <location>
        <begin position="1206"/>
        <end position="1223"/>
    </location>
</feature>
<dbReference type="EC" id="3.4.19.12" evidence="3"/>
<dbReference type="InterPro" id="IPR050185">
    <property type="entry name" value="Ub_carboxyl-term_hydrolase"/>
</dbReference>
<dbReference type="Gene3D" id="3.90.70.10">
    <property type="entry name" value="Cysteine proteinases"/>
    <property type="match status" value="1"/>
</dbReference>
<evidence type="ECO:0000256" key="4">
    <source>
        <dbReference type="ARBA" id="ARBA00022670"/>
    </source>
</evidence>
<feature type="compositionally biased region" description="Low complexity" evidence="8">
    <location>
        <begin position="241"/>
        <end position="253"/>
    </location>
</feature>
<dbReference type="Proteomes" id="UP001530377">
    <property type="component" value="Unassembled WGS sequence"/>
</dbReference>
<accession>A0ABD3RAF1</accession>
<keyword evidence="7" id="KW-0788">Thiol protease</keyword>
<dbReference type="PANTHER" id="PTHR21646:SF24">
    <property type="entry name" value="UBIQUITIN CARBOXYL-TERMINAL HYDROLASE"/>
    <property type="match status" value="1"/>
</dbReference>
<dbReference type="PROSITE" id="PS50235">
    <property type="entry name" value="USP_3"/>
    <property type="match status" value="1"/>
</dbReference>
<evidence type="ECO:0000256" key="6">
    <source>
        <dbReference type="ARBA" id="ARBA00022801"/>
    </source>
</evidence>
<evidence type="ECO:0000259" key="9">
    <source>
        <dbReference type="PROSITE" id="PS50235"/>
    </source>
</evidence>
<feature type="compositionally biased region" description="Basic and acidic residues" evidence="8">
    <location>
        <begin position="1056"/>
        <end position="1067"/>
    </location>
</feature>
<dbReference type="PROSITE" id="PS00972">
    <property type="entry name" value="USP_1"/>
    <property type="match status" value="1"/>
</dbReference>
<comment type="caution">
    <text evidence="10">The sequence shown here is derived from an EMBL/GenBank/DDBJ whole genome shotgun (WGS) entry which is preliminary data.</text>
</comment>
<name>A0ABD3RAF1_9STRA</name>
<keyword evidence="6" id="KW-0378">Hydrolase</keyword>
<dbReference type="InterPro" id="IPR016197">
    <property type="entry name" value="Chromo-like_dom_sf"/>
</dbReference>
<evidence type="ECO:0000256" key="8">
    <source>
        <dbReference type="SAM" id="MobiDB-lite"/>
    </source>
</evidence>
<comment type="catalytic activity">
    <reaction evidence="1">
        <text>Thiol-dependent hydrolysis of ester, thioester, amide, peptide and isopeptide bonds formed by the C-terminal Gly of ubiquitin (a 76-residue protein attached to proteins as an intracellular targeting signal).</text>
        <dbReference type="EC" id="3.4.19.12"/>
    </reaction>
</comment>
<comment type="similarity">
    <text evidence="2">Belongs to the peptidase C19 family.</text>
</comment>
<dbReference type="CDD" id="cd02674">
    <property type="entry name" value="Peptidase_C19R"/>
    <property type="match status" value="1"/>
</dbReference>
<keyword evidence="5" id="KW-0833">Ubl conjugation pathway</keyword>
<dbReference type="Gene3D" id="2.30.30.140">
    <property type="match status" value="1"/>
</dbReference>
<dbReference type="SUPFAM" id="SSF54001">
    <property type="entry name" value="Cysteine proteinases"/>
    <property type="match status" value="1"/>
</dbReference>
<keyword evidence="4" id="KW-0645">Protease</keyword>
<dbReference type="GO" id="GO:0004843">
    <property type="term" value="F:cysteine-type deubiquitinase activity"/>
    <property type="evidence" value="ECO:0007669"/>
    <property type="project" value="UniProtKB-EC"/>
</dbReference>
<dbReference type="EMBL" id="JALLPB020000372">
    <property type="protein sequence ID" value="KAL3809813.1"/>
    <property type="molecule type" value="Genomic_DNA"/>
</dbReference>
<dbReference type="InterPro" id="IPR001394">
    <property type="entry name" value="Peptidase_C19_UCH"/>
</dbReference>
<dbReference type="GO" id="GO:0006508">
    <property type="term" value="P:proteolysis"/>
    <property type="evidence" value="ECO:0007669"/>
    <property type="project" value="UniProtKB-KW"/>
</dbReference>
<dbReference type="InterPro" id="IPR018200">
    <property type="entry name" value="USP_CS"/>
</dbReference>
<feature type="region of interest" description="Disordered" evidence="8">
    <location>
        <begin position="489"/>
        <end position="510"/>
    </location>
</feature>
<feature type="region of interest" description="Disordered" evidence="8">
    <location>
        <begin position="280"/>
        <end position="326"/>
    </location>
</feature>
<evidence type="ECO:0000256" key="5">
    <source>
        <dbReference type="ARBA" id="ARBA00022786"/>
    </source>
</evidence>
<feature type="region of interest" description="Disordered" evidence="8">
    <location>
        <begin position="1"/>
        <end position="32"/>
    </location>
</feature>
<gene>
    <name evidence="10" type="ORF">ACHAXA_002383</name>
</gene>
<protein>
    <recommendedName>
        <fullName evidence="3">ubiquitinyl hydrolase 1</fullName>
        <ecNumber evidence="3">3.4.19.12</ecNumber>
    </recommendedName>
</protein>
<organism evidence="10 11">
    <name type="scientific">Cyclostephanos tholiformis</name>
    <dbReference type="NCBI Taxonomy" id="382380"/>
    <lineage>
        <taxon>Eukaryota</taxon>
        <taxon>Sar</taxon>
        <taxon>Stramenopiles</taxon>
        <taxon>Ochrophyta</taxon>
        <taxon>Bacillariophyta</taxon>
        <taxon>Coscinodiscophyceae</taxon>
        <taxon>Thalassiosirophycidae</taxon>
        <taxon>Stephanodiscales</taxon>
        <taxon>Stephanodiscaceae</taxon>
        <taxon>Cyclostephanos</taxon>
    </lineage>
</organism>
<feature type="region of interest" description="Disordered" evidence="8">
    <location>
        <begin position="204"/>
        <end position="257"/>
    </location>
</feature>
<dbReference type="InterPro" id="IPR038765">
    <property type="entry name" value="Papain-like_cys_pep_sf"/>
</dbReference>
<evidence type="ECO:0000256" key="1">
    <source>
        <dbReference type="ARBA" id="ARBA00000707"/>
    </source>
</evidence>
<proteinExistence type="inferred from homology"/>
<feature type="region of interest" description="Disordered" evidence="8">
    <location>
        <begin position="1186"/>
        <end position="1226"/>
    </location>
</feature>
<evidence type="ECO:0000313" key="11">
    <source>
        <dbReference type="Proteomes" id="UP001530377"/>
    </source>
</evidence>
<dbReference type="CDD" id="cd20104">
    <property type="entry name" value="MBT_PHF20L1-like"/>
    <property type="match status" value="1"/>
</dbReference>
<feature type="region of interest" description="Disordered" evidence="8">
    <location>
        <begin position="609"/>
        <end position="640"/>
    </location>
</feature>
<feature type="region of interest" description="Disordered" evidence="8">
    <location>
        <begin position="1056"/>
        <end position="1080"/>
    </location>
</feature>
<feature type="compositionally biased region" description="Polar residues" evidence="8">
    <location>
        <begin position="207"/>
        <end position="240"/>
    </location>
</feature>
<dbReference type="PROSITE" id="PS00973">
    <property type="entry name" value="USP_2"/>
    <property type="match status" value="1"/>
</dbReference>
<dbReference type="InterPro" id="IPR028889">
    <property type="entry name" value="USP"/>
</dbReference>
<feature type="compositionally biased region" description="Low complexity" evidence="8">
    <location>
        <begin position="408"/>
        <end position="425"/>
    </location>
</feature>
<evidence type="ECO:0000256" key="3">
    <source>
        <dbReference type="ARBA" id="ARBA00012759"/>
    </source>
</evidence>
<feature type="compositionally biased region" description="Pro residues" evidence="8">
    <location>
        <begin position="312"/>
        <end position="323"/>
    </location>
</feature>
<evidence type="ECO:0000256" key="7">
    <source>
        <dbReference type="ARBA" id="ARBA00022807"/>
    </source>
</evidence>
<dbReference type="Pfam" id="PF00443">
    <property type="entry name" value="UCH"/>
    <property type="match status" value="1"/>
</dbReference>
<feature type="compositionally biased region" description="Low complexity" evidence="8">
    <location>
        <begin position="1"/>
        <end position="20"/>
    </location>
</feature>
<feature type="region of interest" description="Disordered" evidence="8">
    <location>
        <begin position="408"/>
        <end position="454"/>
    </location>
</feature>
<reference evidence="10 11" key="1">
    <citation type="submission" date="2024-10" db="EMBL/GenBank/DDBJ databases">
        <title>Updated reference genomes for cyclostephanoid diatoms.</title>
        <authorList>
            <person name="Roberts W.R."/>
            <person name="Alverson A.J."/>
        </authorList>
    </citation>
    <scope>NUCLEOTIDE SEQUENCE [LARGE SCALE GENOMIC DNA]</scope>
    <source>
        <strain evidence="10 11">AJA228-03</strain>
    </source>
</reference>
<feature type="domain" description="USP" evidence="9">
    <location>
        <begin position="1552"/>
        <end position="1895"/>
    </location>
</feature>